<evidence type="ECO:0000313" key="6">
    <source>
        <dbReference type="EMBL" id="RBP85096.1"/>
    </source>
</evidence>
<sequence length="312" mass="33172">MKKIITAAMTLAILATPVLANSHQPRIGVTLFSFDDNFLSVLRNNIESSAKKAGANLQVEDAQNEIGVQLNQIQNFIASGVDAIIVDTVDSDATMGMSDAAEEAGIPLVFVGRHPINIDMMPDNQAFVGSNELESGTLQAQEVCRLLGGKGRAVIMMGTIGDNNTTIRTKDVHDVFATPGCNGIEIIEQQSANFMRTEGNNLMSNWLTAGLRFDAVIANNDEMALGAIQALKATGRSMDSVIVAGIDATTDALSAMEAGDLDVTVFQNGAAQGSGAVKAALQLINNENIEPKVWIPFELVTPSNMSSYNKRN</sequence>
<dbReference type="PANTHER" id="PTHR46847:SF1">
    <property type="entry name" value="D-ALLOSE-BINDING PERIPLASMIC PROTEIN-RELATED"/>
    <property type="match status" value="1"/>
</dbReference>
<dbReference type="GO" id="GO:0030246">
    <property type="term" value="F:carbohydrate binding"/>
    <property type="evidence" value="ECO:0007669"/>
    <property type="project" value="UniProtKB-ARBA"/>
</dbReference>
<comment type="subcellular location">
    <subcellularLocation>
        <location evidence="1">Cell envelope</location>
    </subcellularLocation>
</comment>
<name>A0A366JDM9_9GAMM</name>
<proteinExistence type="inferred from homology"/>
<keyword evidence="3 4" id="KW-0732">Signal</keyword>
<reference evidence="6 7" key="1">
    <citation type="submission" date="2018-06" db="EMBL/GenBank/DDBJ databases">
        <title>Genomic Encyclopedia of Type Strains, Phase III (KMG-III): the genomes of soil and plant-associated and newly described type strains.</title>
        <authorList>
            <person name="Whitman W."/>
        </authorList>
    </citation>
    <scope>NUCLEOTIDE SEQUENCE [LARGE SCALE GENOMIC DNA]</scope>
    <source>
        <strain evidence="6 7">CECT 7377</strain>
    </source>
</reference>
<protein>
    <submittedName>
        <fullName evidence="6">Monosaccharide ABC transporter substrate-binding protein (CUT2 family)</fullName>
    </submittedName>
</protein>
<dbReference type="InterPro" id="IPR025997">
    <property type="entry name" value="SBP_2_dom"/>
</dbReference>
<dbReference type="SUPFAM" id="SSF53822">
    <property type="entry name" value="Periplasmic binding protein-like I"/>
    <property type="match status" value="1"/>
</dbReference>
<dbReference type="AlphaFoldDB" id="A0A366JDM9"/>
<evidence type="ECO:0000313" key="7">
    <source>
        <dbReference type="Proteomes" id="UP000252792"/>
    </source>
</evidence>
<evidence type="ECO:0000259" key="5">
    <source>
        <dbReference type="Pfam" id="PF13407"/>
    </source>
</evidence>
<evidence type="ECO:0000256" key="2">
    <source>
        <dbReference type="ARBA" id="ARBA00007639"/>
    </source>
</evidence>
<dbReference type="Gene3D" id="3.40.50.2300">
    <property type="match status" value="2"/>
</dbReference>
<dbReference type="GO" id="GO:0055085">
    <property type="term" value="P:transmembrane transport"/>
    <property type="evidence" value="ECO:0007669"/>
    <property type="project" value="UniProtKB-ARBA"/>
</dbReference>
<dbReference type="Pfam" id="PF13407">
    <property type="entry name" value="Peripla_BP_4"/>
    <property type="match status" value="1"/>
</dbReference>
<dbReference type="EMBL" id="QNSE01000002">
    <property type="protein sequence ID" value="RBP85096.1"/>
    <property type="molecule type" value="Genomic_DNA"/>
</dbReference>
<dbReference type="Proteomes" id="UP000252792">
    <property type="component" value="Unassembled WGS sequence"/>
</dbReference>
<dbReference type="InterPro" id="IPR028082">
    <property type="entry name" value="Peripla_BP_I"/>
</dbReference>
<dbReference type="CDD" id="cd06301">
    <property type="entry name" value="PBP1_rhizopine_binding-like"/>
    <property type="match status" value="1"/>
</dbReference>
<organism evidence="6 7">
    <name type="scientific">Marinomonas rhizomae</name>
    <dbReference type="NCBI Taxonomy" id="491948"/>
    <lineage>
        <taxon>Bacteria</taxon>
        <taxon>Pseudomonadati</taxon>
        <taxon>Pseudomonadota</taxon>
        <taxon>Gammaproteobacteria</taxon>
        <taxon>Oceanospirillales</taxon>
        <taxon>Oceanospirillaceae</taxon>
        <taxon>Marinomonas</taxon>
    </lineage>
</organism>
<gene>
    <name evidence="6" type="ORF">DFP80_10293</name>
</gene>
<evidence type="ECO:0000256" key="4">
    <source>
        <dbReference type="SAM" id="SignalP"/>
    </source>
</evidence>
<dbReference type="PANTHER" id="PTHR46847">
    <property type="entry name" value="D-ALLOSE-BINDING PERIPLASMIC PROTEIN-RELATED"/>
    <property type="match status" value="1"/>
</dbReference>
<feature type="chain" id="PRO_5016769106" evidence="4">
    <location>
        <begin position="21"/>
        <end position="312"/>
    </location>
</feature>
<evidence type="ECO:0000256" key="3">
    <source>
        <dbReference type="ARBA" id="ARBA00022729"/>
    </source>
</evidence>
<comment type="similarity">
    <text evidence="2">Belongs to the bacterial solute-binding protein 2 family.</text>
</comment>
<feature type="signal peptide" evidence="4">
    <location>
        <begin position="1"/>
        <end position="20"/>
    </location>
</feature>
<dbReference type="GO" id="GO:0030313">
    <property type="term" value="C:cell envelope"/>
    <property type="evidence" value="ECO:0007669"/>
    <property type="project" value="UniProtKB-SubCell"/>
</dbReference>
<dbReference type="RefSeq" id="WP_113915221.1">
    <property type="nucleotide sequence ID" value="NZ_QNSE01000002.1"/>
</dbReference>
<evidence type="ECO:0000256" key="1">
    <source>
        <dbReference type="ARBA" id="ARBA00004196"/>
    </source>
</evidence>
<accession>A0A366JDM9</accession>
<keyword evidence="7" id="KW-1185">Reference proteome</keyword>
<feature type="domain" description="Periplasmic binding protein" evidence="5">
    <location>
        <begin position="27"/>
        <end position="287"/>
    </location>
</feature>
<comment type="caution">
    <text evidence="6">The sequence shown here is derived from an EMBL/GenBank/DDBJ whole genome shotgun (WGS) entry which is preliminary data.</text>
</comment>
<dbReference type="OrthoDB" id="4827464at2"/>